<dbReference type="Proteomes" id="UP001145021">
    <property type="component" value="Unassembled WGS sequence"/>
</dbReference>
<dbReference type="InterPro" id="IPR016135">
    <property type="entry name" value="UBQ-conjugating_enzyme/RWD"/>
</dbReference>
<dbReference type="Gene3D" id="3.10.110.10">
    <property type="entry name" value="Ubiquitin Conjugating Enzyme"/>
    <property type="match status" value="1"/>
</dbReference>
<evidence type="ECO:0000313" key="4">
    <source>
        <dbReference type="Proteomes" id="UP001145021"/>
    </source>
</evidence>
<accession>A0A9W7XK54</accession>
<dbReference type="SMART" id="SM00212">
    <property type="entry name" value="UBCc"/>
    <property type="match status" value="1"/>
</dbReference>
<dbReference type="AlphaFoldDB" id="A0A9W7XK54"/>
<feature type="domain" description="UBC core" evidence="2">
    <location>
        <begin position="5"/>
        <end position="142"/>
    </location>
</feature>
<reference evidence="3" key="1">
    <citation type="submission" date="2022-07" db="EMBL/GenBank/DDBJ databases">
        <title>Phylogenomic reconstructions and comparative analyses of Kickxellomycotina fungi.</title>
        <authorList>
            <person name="Reynolds N.K."/>
            <person name="Stajich J.E."/>
            <person name="Barry K."/>
            <person name="Grigoriev I.V."/>
            <person name="Crous P."/>
            <person name="Smith M.E."/>
        </authorList>
    </citation>
    <scope>NUCLEOTIDE SEQUENCE</scope>
    <source>
        <strain evidence="3">NBRC 105413</strain>
    </source>
</reference>
<keyword evidence="4" id="KW-1185">Reference proteome</keyword>
<sequence>MAEVPRSFRLLEELEKGEKGFGDGLCSYGLDDKVDDIVEMEHWVGTIFGPGHSVHENRIYSLKIYCGKSYPQIRPEVRFSTRIAMNGVDPHTGVVNPEAVAVLREWKPSYTLMTLLKGLRSEMASPHNKKLAQPAEGSMFDN</sequence>
<evidence type="ECO:0000256" key="1">
    <source>
        <dbReference type="ARBA" id="ARBA00022786"/>
    </source>
</evidence>
<dbReference type="Pfam" id="PF00179">
    <property type="entry name" value="UQ_con"/>
    <property type="match status" value="1"/>
</dbReference>
<evidence type="ECO:0000313" key="3">
    <source>
        <dbReference type="EMBL" id="KAJ1646377.1"/>
    </source>
</evidence>
<dbReference type="PROSITE" id="PS50127">
    <property type="entry name" value="UBC_2"/>
    <property type="match status" value="1"/>
</dbReference>
<gene>
    <name evidence="3" type="primary">MMS2</name>
    <name evidence="3" type="ORF">LPJ64_002122</name>
</gene>
<keyword evidence="1" id="KW-0833">Ubl conjugation pathway</keyword>
<evidence type="ECO:0000259" key="2">
    <source>
        <dbReference type="PROSITE" id="PS50127"/>
    </source>
</evidence>
<dbReference type="EMBL" id="JANBOH010000063">
    <property type="protein sequence ID" value="KAJ1646377.1"/>
    <property type="molecule type" value="Genomic_DNA"/>
</dbReference>
<name>A0A9W7XK54_9FUNG</name>
<dbReference type="PANTHER" id="PTHR24068">
    <property type="entry name" value="UBIQUITIN-CONJUGATING ENZYME E2"/>
    <property type="match status" value="1"/>
</dbReference>
<dbReference type="FunFam" id="3.10.110.10:FF:000026">
    <property type="entry name" value="Ubiquitin-conjugating enzyme E2 variant"/>
    <property type="match status" value="1"/>
</dbReference>
<organism evidence="3 4">
    <name type="scientific">Coemansia asiatica</name>
    <dbReference type="NCBI Taxonomy" id="1052880"/>
    <lineage>
        <taxon>Eukaryota</taxon>
        <taxon>Fungi</taxon>
        <taxon>Fungi incertae sedis</taxon>
        <taxon>Zoopagomycota</taxon>
        <taxon>Kickxellomycotina</taxon>
        <taxon>Kickxellomycetes</taxon>
        <taxon>Kickxellales</taxon>
        <taxon>Kickxellaceae</taxon>
        <taxon>Coemansia</taxon>
    </lineage>
</organism>
<proteinExistence type="predicted"/>
<dbReference type="InterPro" id="IPR000608">
    <property type="entry name" value="UBC"/>
</dbReference>
<dbReference type="SUPFAM" id="SSF54495">
    <property type="entry name" value="UBC-like"/>
    <property type="match status" value="1"/>
</dbReference>
<protein>
    <submittedName>
        <fullName evidence="3">E2 ubiquitin-conjugating protein mms2</fullName>
    </submittedName>
</protein>
<dbReference type="CDD" id="cd23807">
    <property type="entry name" value="UEV_UBE2V"/>
    <property type="match status" value="1"/>
</dbReference>
<comment type="caution">
    <text evidence="3">The sequence shown here is derived from an EMBL/GenBank/DDBJ whole genome shotgun (WGS) entry which is preliminary data.</text>
</comment>